<reference evidence="6" key="1">
    <citation type="submission" date="2020-04" db="EMBL/GenBank/DDBJ databases">
        <title>Analysis of mating type loci in Filobasidium floriforme.</title>
        <authorList>
            <person name="Nowrousian M."/>
        </authorList>
    </citation>
    <scope>NUCLEOTIDE SEQUENCE</scope>
    <source>
        <strain evidence="6">CBS 6242</strain>
    </source>
</reference>
<dbReference type="SUPFAM" id="SSF81296">
    <property type="entry name" value="E set domains"/>
    <property type="match status" value="1"/>
</dbReference>
<dbReference type="GO" id="GO:0031588">
    <property type="term" value="C:nucleotide-activated protein kinase complex"/>
    <property type="evidence" value="ECO:0007669"/>
    <property type="project" value="TreeGrafter"/>
</dbReference>
<dbReference type="InterPro" id="IPR006828">
    <property type="entry name" value="ASC_dom"/>
</dbReference>
<feature type="region of interest" description="Disordered" evidence="4">
    <location>
        <begin position="116"/>
        <end position="256"/>
    </location>
</feature>
<dbReference type="SMART" id="SM01010">
    <property type="entry name" value="AMPKBI"/>
    <property type="match status" value="1"/>
</dbReference>
<dbReference type="Gene3D" id="6.20.250.60">
    <property type="match status" value="1"/>
</dbReference>
<dbReference type="InterPro" id="IPR037256">
    <property type="entry name" value="ASC_dom_sf"/>
</dbReference>
<keyword evidence="3" id="KW-0963">Cytoplasm</keyword>
<dbReference type="GO" id="GO:0005634">
    <property type="term" value="C:nucleus"/>
    <property type="evidence" value="ECO:0007669"/>
    <property type="project" value="TreeGrafter"/>
</dbReference>
<feature type="domain" description="Association with the SNF1 complex (ASC)" evidence="5">
    <location>
        <begin position="489"/>
        <end position="619"/>
    </location>
</feature>
<comment type="subcellular location">
    <subcellularLocation>
        <location evidence="1">Cytoplasm</location>
    </subcellularLocation>
</comment>
<dbReference type="Proteomes" id="UP000812966">
    <property type="component" value="Unassembled WGS sequence"/>
</dbReference>
<dbReference type="FunFam" id="2.60.40.10:FF:000562">
    <property type="entry name" value="Snf1 kinase complex beta-subunit Gal83"/>
    <property type="match status" value="1"/>
</dbReference>
<dbReference type="CDD" id="cd02859">
    <property type="entry name" value="E_set_AMPKbeta_like_N"/>
    <property type="match status" value="1"/>
</dbReference>
<evidence type="ECO:0000313" key="7">
    <source>
        <dbReference type="Proteomes" id="UP000812966"/>
    </source>
</evidence>
<feature type="compositionally biased region" description="Polar residues" evidence="4">
    <location>
        <begin position="149"/>
        <end position="182"/>
    </location>
</feature>
<dbReference type="Gene3D" id="2.60.40.10">
    <property type="entry name" value="Immunoglobulins"/>
    <property type="match status" value="1"/>
</dbReference>
<feature type="compositionally biased region" description="Low complexity" evidence="4">
    <location>
        <begin position="66"/>
        <end position="82"/>
    </location>
</feature>
<dbReference type="EMBL" id="JABELV010000052">
    <property type="protein sequence ID" value="KAG7553574.1"/>
    <property type="molecule type" value="Genomic_DNA"/>
</dbReference>
<dbReference type="PANTHER" id="PTHR10343:SF84">
    <property type="entry name" value="5'-AMP-ACTIVATED PROTEIN KINASE SUBUNIT BETA-1"/>
    <property type="match status" value="1"/>
</dbReference>
<dbReference type="InterPro" id="IPR013783">
    <property type="entry name" value="Ig-like_fold"/>
</dbReference>
<dbReference type="GO" id="GO:0005737">
    <property type="term" value="C:cytoplasm"/>
    <property type="evidence" value="ECO:0007669"/>
    <property type="project" value="UniProtKB-SubCell"/>
</dbReference>
<dbReference type="PANTHER" id="PTHR10343">
    <property type="entry name" value="5'-AMP-ACTIVATED PROTEIN KINASE , BETA SUBUNIT"/>
    <property type="match status" value="1"/>
</dbReference>
<keyword evidence="7" id="KW-1185">Reference proteome</keyword>
<accession>A0A8K0NTJ6</accession>
<organism evidence="6 7">
    <name type="scientific">Filobasidium floriforme</name>
    <dbReference type="NCBI Taxonomy" id="5210"/>
    <lineage>
        <taxon>Eukaryota</taxon>
        <taxon>Fungi</taxon>
        <taxon>Dikarya</taxon>
        <taxon>Basidiomycota</taxon>
        <taxon>Agaricomycotina</taxon>
        <taxon>Tremellomycetes</taxon>
        <taxon>Filobasidiales</taxon>
        <taxon>Filobasidiaceae</taxon>
        <taxon>Filobasidium</taxon>
    </lineage>
</organism>
<evidence type="ECO:0000256" key="4">
    <source>
        <dbReference type="SAM" id="MobiDB-lite"/>
    </source>
</evidence>
<protein>
    <recommendedName>
        <fullName evidence="5">Association with the SNF1 complex (ASC) domain-containing protein</fullName>
    </recommendedName>
</protein>
<feature type="compositionally biased region" description="Low complexity" evidence="4">
    <location>
        <begin position="32"/>
        <end position="45"/>
    </location>
</feature>
<dbReference type="SUPFAM" id="SSF160219">
    <property type="entry name" value="AMPKBI-like"/>
    <property type="match status" value="1"/>
</dbReference>
<evidence type="ECO:0000259" key="5">
    <source>
        <dbReference type="SMART" id="SM01010"/>
    </source>
</evidence>
<evidence type="ECO:0000256" key="3">
    <source>
        <dbReference type="ARBA" id="ARBA00022490"/>
    </source>
</evidence>
<dbReference type="InterPro" id="IPR014756">
    <property type="entry name" value="Ig_E-set"/>
</dbReference>
<dbReference type="GO" id="GO:0019901">
    <property type="term" value="F:protein kinase binding"/>
    <property type="evidence" value="ECO:0007669"/>
    <property type="project" value="TreeGrafter"/>
</dbReference>
<proteinExistence type="inferred from homology"/>
<dbReference type="InterPro" id="IPR032640">
    <property type="entry name" value="AMPK1_CBM"/>
</dbReference>
<evidence type="ECO:0000313" key="6">
    <source>
        <dbReference type="EMBL" id="KAG7553574.1"/>
    </source>
</evidence>
<gene>
    <name evidence="6" type="ORF">FFLO_03006</name>
</gene>
<dbReference type="Pfam" id="PF16561">
    <property type="entry name" value="AMPK1_CBM"/>
    <property type="match status" value="1"/>
</dbReference>
<dbReference type="AlphaFoldDB" id="A0A8K0NTJ6"/>
<comment type="similarity">
    <text evidence="2">Belongs to the 5'-AMP-activated protein kinase beta subunit family.</text>
</comment>
<feature type="region of interest" description="Disordered" evidence="4">
    <location>
        <begin position="1"/>
        <end position="97"/>
    </location>
</feature>
<evidence type="ECO:0000256" key="1">
    <source>
        <dbReference type="ARBA" id="ARBA00004496"/>
    </source>
</evidence>
<feature type="compositionally biased region" description="Basic residues" evidence="4">
    <location>
        <begin position="48"/>
        <end position="57"/>
    </location>
</feature>
<sequence length="621" mass="66075">MGNTPSNQSGQGGPSGNTASPARRGSTSQGLRSSPAQPSRSQAPSVLPHRHHAGRHSQRSEAAQGSPSSINQTSSSPSSHRPISPRRRKSLELPDLNNKLTFTNANAQGATSELVHAEALDTQTTGSGRVRSPLAGPPPSAYTYDEESSLGNTPANSKRISLTSGTRARSPQTAAVQITTSLGEGMGRDGSGSLSSLGVREGMPIPGAKPARRAPFGGDEPDNPYFPPVARQRPPTTPGLPNYSHSPHTGDGGSGVGLAHVEHAEQADFDFSGRDRLSVNTNVPPTGPRQPSPARPAPAVVTTEHHHVVAPQDVIVSALPNGMANNPILDQNSLLPPALETPLASVQTPRVYDPDQTPLGLPPAVGNAARPVEEEEESASIPTLVTWNEGGKNVYVTGTFAENGWKARLKMNKSTHDFSLLLNLPPGTHRLKFIVDDHWRCSSELQTATDGDGNLVNWLEVDPPKKQIDSHEDWAMAEWAQKVSGAEMEQDDGSLWTTVIPPALVNFISIEERGKESPDGLNPGAFEKYQQNMQQLLATVPAPPTVPRHLKDPILNTSPKELEGTIGGTAGDDNSILPVPNHVVLNHLTAAAIRNGTLAVGTTTRYKRKYISTLLFKPVDH</sequence>
<name>A0A8K0NTJ6_9TREE</name>
<dbReference type="Pfam" id="PF04739">
    <property type="entry name" value="AMPKBI"/>
    <property type="match status" value="1"/>
</dbReference>
<dbReference type="GO" id="GO:0007165">
    <property type="term" value="P:signal transduction"/>
    <property type="evidence" value="ECO:0007669"/>
    <property type="project" value="UniProtKB-ARBA"/>
</dbReference>
<dbReference type="InterPro" id="IPR050827">
    <property type="entry name" value="CRP1_MDG1_kinase"/>
</dbReference>
<comment type="caution">
    <text evidence="6">The sequence shown here is derived from an EMBL/GenBank/DDBJ whole genome shotgun (WGS) entry which is preliminary data.</text>
</comment>
<evidence type="ECO:0000256" key="2">
    <source>
        <dbReference type="ARBA" id="ARBA00010926"/>
    </source>
</evidence>